<comment type="catalytic activity">
    <reaction evidence="1">
        <text>Hydrolysis of alkylated DNA, releasing 3-methyladenine, 3-methylguanine, 7-methylguanine and 7-methyladenine.</text>
        <dbReference type="EC" id="3.2.2.21"/>
    </reaction>
</comment>
<evidence type="ECO:0000259" key="14">
    <source>
        <dbReference type="PROSITE" id="PS01124"/>
    </source>
</evidence>
<keyword evidence="5" id="KW-0808">Transferase</keyword>
<dbReference type="InterPro" id="IPR051912">
    <property type="entry name" value="Alkylbase_DNA_Glycosylase/TA"/>
</dbReference>
<keyword evidence="4" id="KW-0489">Methyltransferase</keyword>
<dbReference type="Pfam" id="PF02805">
    <property type="entry name" value="Ada_Zn_binding"/>
    <property type="match status" value="1"/>
</dbReference>
<dbReference type="Gene3D" id="3.40.10.10">
    <property type="entry name" value="DNA Methylphosphotriester Repair Domain"/>
    <property type="match status" value="1"/>
</dbReference>
<dbReference type="PANTHER" id="PTHR43003">
    <property type="entry name" value="DNA-3-METHYLADENINE GLYCOSYLASE"/>
    <property type="match status" value="1"/>
</dbReference>
<organism evidence="15 16">
    <name type="scientific">Herbihabitans rhizosphaerae</name>
    <dbReference type="NCBI Taxonomy" id="1872711"/>
    <lineage>
        <taxon>Bacteria</taxon>
        <taxon>Bacillati</taxon>
        <taxon>Actinomycetota</taxon>
        <taxon>Actinomycetes</taxon>
        <taxon>Pseudonocardiales</taxon>
        <taxon>Pseudonocardiaceae</taxon>
        <taxon>Herbihabitans</taxon>
    </lineage>
</organism>
<keyword evidence="9" id="KW-0805">Transcription regulation</keyword>
<dbReference type="GO" id="GO:0005737">
    <property type="term" value="C:cytoplasm"/>
    <property type="evidence" value="ECO:0007669"/>
    <property type="project" value="TreeGrafter"/>
</dbReference>
<evidence type="ECO:0000256" key="4">
    <source>
        <dbReference type="ARBA" id="ARBA00022603"/>
    </source>
</evidence>
<evidence type="ECO:0000256" key="13">
    <source>
        <dbReference type="ARBA" id="ARBA00023204"/>
    </source>
</evidence>
<dbReference type="SMART" id="SM01009">
    <property type="entry name" value="AlkA_N"/>
    <property type="match status" value="1"/>
</dbReference>
<dbReference type="Gene3D" id="1.10.340.30">
    <property type="entry name" value="Hypothetical protein, domain 2"/>
    <property type="match status" value="1"/>
</dbReference>
<dbReference type="SUPFAM" id="SSF46689">
    <property type="entry name" value="Homeodomain-like"/>
    <property type="match status" value="1"/>
</dbReference>
<dbReference type="InterPro" id="IPR023170">
    <property type="entry name" value="HhH_base_excis_C"/>
</dbReference>
<dbReference type="InterPro" id="IPR018062">
    <property type="entry name" value="HTH_AraC-typ_CS"/>
</dbReference>
<dbReference type="CDD" id="cd00056">
    <property type="entry name" value="ENDO3c"/>
    <property type="match status" value="1"/>
</dbReference>
<dbReference type="InterPro" id="IPR010316">
    <property type="entry name" value="AlkA_N"/>
</dbReference>
<dbReference type="GO" id="GO:0032993">
    <property type="term" value="C:protein-DNA complex"/>
    <property type="evidence" value="ECO:0007669"/>
    <property type="project" value="TreeGrafter"/>
</dbReference>
<protein>
    <recommendedName>
        <fullName evidence="3">DNA-3-methyladenine glycosylase II</fullName>
        <ecNumber evidence="3">3.2.2.21</ecNumber>
    </recommendedName>
</protein>
<keyword evidence="10" id="KW-0238">DNA-binding</keyword>
<name>A0A4Q7L449_9PSEU</name>
<evidence type="ECO:0000256" key="6">
    <source>
        <dbReference type="ARBA" id="ARBA00022723"/>
    </source>
</evidence>
<dbReference type="GO" id="GO:0006285">
    <property type="term" value="P:base-excision repair, AP site formation"/>
    <property type="evidence" value="ECO:0007669"/>
    <property type="project" value="TreeGrafter"/>
</dbReference>
<dbReference type="GO" id="GO:0008725">
    <property type="term" value="F:DNA-3-methyladenine glycosylase activity"/>
    <property type="evidence" value="ECO:0007669"/>
    <property type="project" value="TreeGrafter"/>
</dbReference>
<dbReference type="Proteomes" id="UP000294257">
    <property type="component" value="Unassembled WGS sequence"/>
</dbReference>
<dbReference type="Gene3D" id="3.30.310.20">
    <property type="entry name" value="DNA-3-methyladenine glycosylase AlkA, N-terminal domain"/>
    <property type="match status" value="1"/>
</dbReference>
<dbReference type="SUPFAM" id="SSF48150">
    <property type="entry name" value="DNA-glycosylase"/>
    <property type="match status" value="1"/>
</dbReference>
<dbReference type="GO" id="GO:0006307">
    <property type="term" value="P:DNA alkylation repair"/>
    <property type="evidence" value="ECO:0007669"/>
    <property type="project" value="TreeGrafter"/>
</dbReference>
<dbReference type="EMBL" id="SGWQ01000001">
    <property type="protein sequence ID" value="RZS44399.1"/>
    <property type="molecule type" value="Genomic_DNA"/>
</dbReference>
<keyword evidence="11" id="KW-0010">Activator</keyword>
<evidence type="ECO:0000256" key="3">
    <source>
        <dbReference type="ARBA" id="ARBA00012000"/>
    </source>
</evidence>
<dbReference type="InterPro" id="IPR035451">
    <property type="entry name" value="Ada-like_dom_sf"/>
</dbReference>
<dbReference type="GO" id="GO:0008270">
    <property type="term" value="F:zinc ion binding"/>
    <property type="evidence" value="ECO:0007669"/>
    <property type="project" value="InterPro"/>
</dbReference>
<proteinExistence type="predicted"/>
<keyword evidence="7" id="KW-0227">DNA damage</keyword>
<dbReference type="InterPro" id="IPR009057">
    <property type="entry name" value="Homeodomain-like_sf"/>
</dbReference>
<dbReference type="PROSITE" id="PS00041">
    <property type="entry name" value="HTH_ARAC_FAMILY_1"/>
    <property type="match status" value="1"/>
</dbReference>
<dbReference type="AlphaFoldDB" id="A0A4Q7L449"/>
<dbReference type="InterPro" id="IPR037046">
    <property type="entry name" value="AlkA_N_sf"/>
</dbReference>
<evidence type="ECO:0000256" key="7">
    <source>
        <dbReference type="ARBA" id="ARBA00022763"/>
    </source>
</evidence>
<dbReference type="InterPro" id="IPR011257">
    <property type="entry name" value="DNA_glycosylase"/>
</dbReference>
<feature type="domain" description="HTH araC/xylS-type" evidence="14">
    <location>
        <begin position="105"/>
        <end position="203"/>
    </location>
</feature>
<dbReference type="Pfam" id="PF06029">
    <property type="entry name" value="AlkA_N"/>
    <property type="match status" value="1"/>
</dbReference>
<dbReference type="SMART" id="SM00478">
    <property type="entry name" value="ENDO3c"/>
    <property type="match status" value="1"/>
</dbReference>
<evidence type="ECO:0000256" key="2">
    <source>
        <dbReference type="ARBA" id="ARBA00001947"/>
    </source>
</evidence>
<reference evidence="15 16" key="1">
    <citation type="submission" date="2019-02" db="EMBL/GenBank/DDBJ databases">
        <title>Genomic Encyclopedia of Type Strains, Phase IV (KMG-IV): sequencing the most valuable type-strain genomes for metagenomic binning, comparative biology and taxonomic classification.</title>
        <authorList>
            <person name="Goeker M."/>
        </authorList>
    </citation>
    <scope>NUCLEOTIDE SEQUENCE [LARGE SCALE GENOMIC DNA]</scope>
    <source>
        <strain evidence="15 16">DSM 101727</strain>
    </source>
</reference>
<accession>A0A4Q7L449</accession>
<dbReference type="EC" id="3.2.2.21" evidence="3"/>
<dbReference type="PROSITE" id="PS01124">
    <property type="entry name" value="HTH_ARAC_FAMILY_2"/>
    <property type="match status" value="1"/>
</dbReference>
<evidence type="ECO:0000256" key="11">
    <source>
        <dbReference type="ARBA" id="ARBA00023159"/>
    </source>
</evidence>
<keyword evidence="13" id="KW-0234">DNA repair</keyword>
<evidence type="ECO:0000313" key="15">
    <source>
        <dbReference type="EMBL" id="RZS44399.1"/>
    </source>
</evidence>
<dbReference type="SUPFAM" id="SSF57884">
    <property type="entry name" value="Ada DNA repair protein, N-terminal domain (N-Ada 10)"/>
    <property type="match status" value="1"/>
</dbReference>
<sequence length="514" mass="54808">MVSDSREPEWVSGGTMGFVLIDEDLKYRAAVSRDARFDGQFILAVRTTGIYCRPSCPAIKPKRRNVEFYPTAAAAQHAGYRACRRCLPDAVPGSPEWNVRADLAGRAMRLISDGVVEREGVGGLARRVGYSERQLSRVLTAELGAGPLALARAHRAHSARLLIETTALSFADAAFAAGFASVRQFNDTIRAVFAASPTDLRMAAKRRALSGPPAPGRVVLRLPFRSPFDAAGVLGFLGTRMIPGVESIVDGEYARTLRLPHGAATARLRPGDEYVECALRLTDMRDLGSAVTRLRRLLDLDADPVAVDEVLGADPVLAPSVAAVPGIRVPGSVDAGELIVRALLGQQVSVAAARTAAATLSTSLGEPLSTPDGDLTTLFPTPAAIAERGFDVLTGPRRRITTIVSVCSALADGSLEVHVGMEPGELRARLEEFPGVGPWTSGYVAMRVLGAPDVLLTQDLALRNGAGALGLESTVDSLESRGAAWQPWRSYAGMHLWRFAGVRRADNEENRSTT</sequence>
<dbReference type="Gene3D" id="1.10.10.60">
    <property type="entry name" value="Homeodomain-like"/>
    <property type="match status" value="1"/>
</dbReference>
<comment type="cofactor">
    <cofactor evidence="2">
        <name>Zn(2+)</name>
        <dbReference type="ChEBI" id="CHEBI:29105"/>
    </cofactor>
</comment>
<keyword evidence="8" id="KW-0862">Zinc</keyword>
<keyword evidence="16" id="KW-1185">Reference proteome</keyword>
<dbReference type="GO" id="GO:0032131">
    <property type="term" value="F:alkylated DNA binding"/>
    <property type="evidence" value="ECO:0007669"/>
    <property type="project" value="TreeGrafter"/>
</dbReference>
<evidence type="ECO:0000256" key="10">
    <source>
        <dbReference type="ARBA" id="ARBA00023125"/>
    </source>
</evidence>
<dbReference type="GO" id="GO:0003700">
    <property type="term" value="F:DNA-binding transcription factor activity"/>
    <property type="evidence" value="ECO:0007669"/>
    <property type="project" value="InterPro"/>
</dbReference>
<evidence type="ECO:0000256" key="12">
    <source>
        <dbReference type="ARBA" id="ARBA00023163"/>
    </source>
</evidence>
<evidence type="ECO:0000313" key="16">
    <source>
        <dbReference type="Proteomes" id="UP000294257"/>
    </source>
</evidence>
<evidence type="ECO:0000256" key="5">
    <source>
        <dbReference type="ARBA" id="ARBA00022679"/>
    </source>
</evidence>
<dbReference type="GO" id="GO:0043916">
    <property type="term" value="F:DNA-7-methylguanine glycosylase activity"/>
    <property type="evidence" value="ECO:0007669"/>
    <property type="project" value="TreeGrafter"/>
</dbReference>
<keyword evidence="12" id="KW-0804">Transcription</keyword>
<dbReference type="Pfam" id="PF12833">
    <property type="entry name" value="HTH_18"/>
    <property type="match status" value="1"/>
</dbReference>
<dbReference type="SMART" id="SM00342">
    <property type="entry name" value="HTH_ARAC"/>
    <property type="match status" value="1"/>
</dbReference>
<dbReference type="InterPro" id="IPR004026">
    <property type="entry name" value="Ada_DNA_repair_Zn-bd"/>
</dbReference>
<dbReference type="InterPro" id="IPR018060">
    <property type="entry name" value="HTH_AraC"/>
</dbReference>
<evidence type="ECO:0000256" key="8">
    <source>
        <dbReference type="ARBA" id="ARBA00022833"/>
    </source>
</evidence>
<dbReference type="PANTHER" id="PTHR43003:SF13">
    <property type="entry name" value="DNA-3-METHYLADENINE GLYCOSYLASE 2"/>
    <property type="match status" value="1"/>
</dbReference>
<evidence type="ECO:0000256" key="1">
    <source>
        <dbReference type="ARBA" id="ARBA00000086"/>
    </source>
</evidence>
<dbReference type="InterPro" id="IPR003265">
    <property type="entry name" value="HhH-GPD_domain"/>
</dbReference>
<dbReference type="GO" id="GO:0008168">
    <property type="term" value="F:methyltransferase activity"/>
    <property type="evidence" value="ECO:0007669"/>
    <property type="project" value="UniProtKB-KW"/>
</dbReference>
<dbReference type="GO" id="GO:0043565">
    <property type="term" value="F:sequence-specific DNA binding"/>
    <property type="evidence" value="ECO:0007669"/>
    <property type="project" value="InterPro"/>
</dbReference>
<dbReference type="GO" id="GO:0032259">
    <property type="term" value="P:methylation"/>
    <property type="evidence" value="ECO:0007669"/>
    <property type="project" value="UniProtKB-KW"/>
</dbReference>
<keyword evidence="6" id="KW-0479">Metal-binding</keyword>
<evidence type="ECO:0000256" key="9">
    <source>
        <dbReference type="ARBA" id="ARBA00023015"/>
    </source>
</evidence>
<dbReference type="Gene3D" id="1.10.1670.10">
    <property type="entry name" value="Helix-hairpin-Helix base-excision DNA repair enzymes (C-terminal)"/>
    <property type="match status" value="1"/>
</dbReference>
<comment type="caution">
    <text evidence="15">The sequence shown here is derived from an EMBL/GenBank/DDBJ whole genome shotgun (WGS) entry which is preliminary data.</text>
</comment>
<dbReference type="SUPFAM" id="SSF55945">
    <property type="entry name" value="TATA-box binding protein-like"/>
    <property type="match status" value="1"/>
</dbReference>
<gene>
    <name evidence="15" type="ORF">EV193_101275</name>
</gene>
<dbReference type="FunFam" id="3.40.10.10:FF:000001">
    <property type="entry name" value="DNA-3-methyladenine glycosylase 2"/>
    <property type="match status" value="1"/>
</dbReference>